<accession>A0A1M6LAZ2</accession>
<dbReference type="RefSeq" id="WP_072848428.1">
    <property type="nucleotide sequence ID" value="NZ_FRAH01000004.1"/>
</dbReference>
<dbReference type="SUPFAM" id="SSF56731">
    <property type="entry name" value="DNA primase core"/>
    <property type="match status" value="1"/>
</dbReference>
<dbReference type="Gene3D" id="3.90.580.10">
    <property type="entry name" value="Zinc finger, CHC2-type domain"/>
    <property type="match status" value="1"/>
</dbReference>
<evidence type="ECO:0000313" key="4">
    <source>
        <dbReference type="EMBL" id="SHJ68380.1"/>
    </source>
</evidence>
<dbReference type="Proteomes" id="UP000183975">
    <property type="component" value="Unassembled WGS sequence"/>
</dbReference>
<feature type="coiled-coil region" evidence="1">
    <location>
        <begin position="420"/>
        <end position="447"/>
    </location>
</feature>
<evidence type="ECO:0000256" key="1">
    <source>
        <dbReference type="SAM" id="Coils"/>
    </source>
</evidence>
<dbReference type="GO" id="GO:0008270">
    <property type="term" value="F:zinc ion binding"/>
    <property type="evidence" value="ECO:0007669"/>
    <property type="project" value="InterPro"/>
</dbReference>
<proteinExistence type="predicted"/>
<dbReference type="Pfam" id="PF13154">
    <property type="entry name" value="DUF3991"/>
    <property type="match status" value="1"/>
</dbReference>
<protein>
    <recommendedName>
        <fullName evidence="3">DUF3991 domain-containing protein</fullName>
    </recommendedName>
</protein>
<sequence>MALYTKEQIEKANSVNLEVYLGMRGEKLKRVGSEYTLIYRDSSGEHDSISIRGNRWYDHKNMVGGYTIKFMQEFYGLNFREAVKELLNGETPAIEHKDNNAVDNTTDRDEHKSFRLPEREPDMRRLFAYLTKARFINQKIVQAFIEKNILYQEKKHGNIVFVGTDNNGNPKSASEKATVSNNSGFKMTVSGSNSNYGFCWRGSSERLFVFEAAVDLMSFVTLNSDSWQNNSYLSIDGLSSKPLIRFLEENKMIKEINICLDYDPAGIEAAEKIRDTLLERGYMPEQINRLYPVYKDWNEQLKTENGVSPIPAKTHPKKDAYSKVIGLLIKVNEKAENSYIQWRNKCFEKYGRDFYLAQIKKTLYKIEDSVKNGGNNIKQIEAGVLRIADLSVYLMCMEGNKSYRETLCVIEKEYKVYKDKGHLSRRIEDLKREIDCLSKDMEKSGQSLFLLAKSVADTAIRTEIYIKTDYASDMERKHNFEKSPKKDVMKNEITHIKGDEEQCLTL</sequence>
<feature type="domain" description="DUF3991" evidence="3">
    <location>
        <begin position="128"/>
        <end position="200"/>
    </location>
</feature>
<evidence type="ECO:0000313" key="5">
    <source>
        <dbReference type="Proteomes" id="UP000183975"/>
    </source>
</evidence>
<dbReference type="Pfam" id="PF13155">
    <property type="entry name" value="Toprim_2"/>
    <property type="match status" value="1"/>
</dbReference>
<name>A0A1M6LAZ2_9FIRM</name>
<dbReference type="AlphaFoldDB" id="A0A1M6LAZ2"/>
<dbReference type="CDD" id="cd01029">
    <property type="entry name" value="TOPRIM_primases"/>
    <property type="match status" value="1"/>
</dbReference>
<organism evidence="4 5">
    <name type="scientific">Anaerotignum lactatifermentans DSM 14214</name>
    <dbReference type="NCBI Taxonomy" id="1121323"/>
    <lineage>
        <taxon>Bacteria</taxon>
        <taxon>Bacillati</taxon>
        <taxon>Bacillota</taxon>
        <taxon>Clostridia</taxon>
        <taxon>Lachnospirales</taxon>
        <taxon>Anaerotignaceae</taxon>
        <taxon>Anaerotignum</taxon>
    </lineage>
</organism>
<dbReference type="Gene3D" id="3.40.1360.10">
    <property type="match status" value="1"/>
</dbReference>
<feature type="region of interest" description="Disordered" evidence="2">
    <location>
        <begin position="94"/>
        <end position="113"/>
    </location>
</feature>
<gene>
    <name evidence="4" type="ORF">SAMN02745138_00330</name>
</gene>
<dbReference type="InterPro" id="IPR025054">
    <property type="entry name" value="DUF3991"/>
</dbReference>
<keyword evidence="1" id="KW-0175">Coiled coil</keyword>
<dbReference type="EMBL" id="FRAH01000004">
    <property type="protein sequence ID" value="SHJ68380.1"/>
    <property type="molecule type" value="Genomic_DNA"/>
</dbReference>
<dbReference type="OrthoDB" id="9802530at2"/>
<dbReference type="GO" id="GO:0003677">
    <property type="term" value="F:DNA binding"/>
    <property type="evidence" value="ECO:0007669"/>
    <property type="project" value="InterPro"/>
</dbReference>
<dbReference type="InterPro" id="IPR036977">
    <property type="entry name" value="DNA_primase_Znf_CHC2"/>
</dbReference>
<reference evidence="4 5" key="1">
    <citation type="submission" date="2016-11" db="EMBL/GenBank/DDBJ databases">
        <authorList>
            <person name="Jaros S."/>
            <person name="Januszkiewicz K."/>
            <person name="Wedrychowicz H."/>
        </authorList>
    </citation>
    <scope>NUCLEOTIDE SEQUENCE [LARGE SCALE GENOMIC DNA]</scope>
    <source>
        <strain evidence="4 5">DSM 14214</strain>
    </source>
</reference>
<dbReference type="InterPro" id="IPR034154">
    <property type="entry name" value="TOPRIM_DnaG/twinkle"/>
</dbReference>
<dbReference type="SUPFAM" id="SSF57783">
    <property type="entry name" value="Zinc beta-ribbon"/>
    <property type="match status" value="1"/>
</dbReference>
<evidence type="ECO:0000256" key="2">
    <source>
        <dbReference type="SAM" id="MobiDB-lite"/>
    </source>
</evidence>
<evidence type="ECO:0000259" key="3">
    <source>
        <dbReference type="Pfam" id="PF13154"/>
    </source>
</evidence>
<dbReference type="GO" id="GO:0006260">
    <property type="term" value="P:DNA replication"/>
    <property type="evidence" value="ECO:0007669"/>
    <property type="project" value="InterPro"/>
</dbReference>
<keyword evidence="5" id="KW-1185">Reference proteome</keyword>